<dbReference type="EMBL" id="FOUZ01000011">
    <property type="protein sequence ID" value="SFN39456.1"/>
    <property type="molecule type" value="Genomic_DNA"/>
</dbReference>
<feature type="domain" description="UDP-N-acetylglucosamine 2-epimerase" evidence="2">
    <location>
        <begin position="25"/>
        <end position="363"/>
    </location>
</feature>
<evidence type="ECO:0000313" key="3">
    <source>
        <dbReference type="EMBL" id="SFN39456.1"/>
    </source>
</evidence>
<sequence>MKKLKVITVVGTRPEIIRLSRVLDALDASEAVEHIIVHTGQNYDYELNQIFFEDLGLRKPDYFLEAAGKTATETIGNILIKVDPLLEELKPDAFLVLGDTNSCLCAIPAKKRHIPIFHMEAGNRCFDQRVPEETNRKIVDHTSDINLTYSDIAREYLLREGLPADRIIKTGSPMFEVLNHYLPQIEASDVLNKLNLEEGKFFVVSSHREENINSEKNFRGLMASLNAIAEKYQYPIIVSTHPRTQNMIDKMQIEMRSEIQFLKPLGFHDYNALQKRAYAVLSDSGTISEESSILNFRALNIRQAHERPEAMEEASVMMVGLSPQRILQGLTQVLQQKVGAERNFRQVSDYSMPNVSEKVMRIIISYTDYIKRTVWSEEI</sequence>
<gene>
    <name evidence="3" type="ORF">SAMN05421738_111123</name>
</gene>
<dbReference type="NCBIfam" id="TIGR00236">
    <property type="entry name" value="wecB"/>
    <property type="match status" value="1"/>
</dbReference>
<dbReference type="OrthoDB" id="9803238at2"/>
<dbReference type="Gene3D" id="3.40.50.2000">
    <property type="entry name" value="Glycogen Phosphorylase B"/>
    <property type="match status" value="2"/>
</dbReference>
<dbReference type="CDD" id="cd03786">
    <property type="entry name" value="GTB_UDP-GlcNAc_2-Epimerase"/>
    <property type="match status" value="1"/>
</dbReference>
<evidence type="ECO:0000256" key="1">
    <source>
        <dbReference type="RuleBase" id="RU003513"/>
    </source>
</evidence>
<accession>A0A1I4YN78</accession>
<dbReference type="PANTHER" id="PTHR43174">
    <property type="entry name" value="UDP-N-ACETYLGLUCOSAMINE 2-EPIMERASE"/>
    <property type="match status" value="1"/>
</dbReference>
<dbReference type="InterPro" id="IPR029767">
    <property type="entry name" value="WecB-like"/>
</dbReference>
<protein>
    <submittedName>
        <fullName evidence="3">UDP-N-acetylglucosamine 2-epimerase (Non-hydrolysing)</fullName>
    </submittedName>
</protein>
<evidence type="ECO:0000313" key="4">
    <source>
        <dbReference type="Proteomes" id="UP000199149"/>
    </source>
</evidence>
<dbReference type="STRING" id="684065.SAMN05421738_111123"/>
<name>A0A1I4YN78_9FLAO</name>
<reference evidence="4" key="1">
    <citation type="submission" date="2016-10" db="EMBL/GenBank/DDBJ databases">
        <authorList>
            <person name="Varghese N."/>
            <person name="Submissions S."/>
        </authorList>
    </citation>
    <scope>NUCLEOTIDE SEQUENCE [LARGE SCALE GENOMIC DNA]</scope>
    <source>
        <strain evidence="4">XJ109</strain>
    </source>
</reference>
<dbReference type="PANTHER" id="PTHR43174:SF1">
    <property type="entry name" value="UDP-N-ACETYLGLUCOSAMINE 2-EPIMERASE"/>
    <property type="match status" value="1"/>
</dbReference>
<dbReference type="Pfam" id="PF02350">
    <property type="entry name" value="Epimerase_2"/>
    <property type="match status" value="1"/>
</dbReference>
<dbReference type="AlphaFoldDB" id="A0A1I4YN78"/>
<dbReference type="RefSeq" id="WP_092908841.1">
    <property type="nucleotide sequence ID" value="NZ_FOUZ01000011.1"/>
</dbReference>
<keyword evidence="1" id="KW-0413">Isomerase</keyword>
<dbReference type="GO" id="GO:0016853">
    <property type="term" value="F:isomerase activity"/>
    <property type="evidence" value="ECO:0007669"/>
    <property type="project" value="UniProtKB-KW"/>
</dbReference>
<dbReference type="Proteomes" id="UP000199149">
    <property type="component" value="Unassembled WGS sequence"/>
</dbReference>
<organism evidence="3 4">
    <name type="scientific">Algoriella xinjiangensis</name>
    <dbReference type="NCBI Taxonomy" id="684065"/>
    <lineage>
        <taxon>Bacteria</taxon>
        <taxon>Pseudomonadati</taxon>
        <taxon>Bacteroidota</taxon>
        <taxon>Flavobacteriia</taxon>
        <taxon>Flavobacteriales</taxon>
        <taxon>Weeksellaceae</taxon>
        <taxon>Algoriella</taxon>
    </lineage>
</organism>
<keyword evidence="4" id="KW-1185">Reference proteome</keyword>
<proteinExistence type="inferred from homology"/>
<comment type="similarity">
    <text evidence="1">Belongs to the UDP-N-acetylglucosamine 2-epimerase family.</text>
</comment>
<evidence type="ECO:0000259" key="2">
    <source>
        <dbReference type="Pfam" id="PF02350"/>
    </source>
</evidence>
<dbReference type="InterPro" id="IPR003331">
    <property type="entry name" value="UDP_GlcNAc_Epimerase_2_dom"/>
</dbReference>
<dbReference type="SUPFAM" id="SSF53756">
    <property type="entry name" value="UDP-Glycosyltransferase/glycogen phosphorylase"/>
    <property type="match status" value="1"/>
</dbReference>